<protein>
    <submittedName>
        <fullName evidence="2">GNAT family N-acetyltransferase</fullName>
    </submittedName>
</protein>
<dbReference type="Pfam" id="PF13302">
    <property type="entry name" value="Acetyltransf_3"/>
    <property type="match status" value="1"/>
</dbReference>
<dbReference type="PANTHER" id="PTHR39173">
    <property type="entry name" value="ACETYLTRANSFERASE"/>
    <property type="match status" value="1"/>
</dbReference>
<sequence length="170" mass="19360">MFQLVELTPELEVPFNRYLSEWKDSGEEIIPAASEKGPISYQQFLANLEEEKTDVVRKRGWVPATLYFLTDGDNHLYGAVHLRHELNDALLELGGHIGYGVRPSERHKGCAVKMLELALDKARALNLKRVLLTCDRENIGSAKTIIHNGGILENEIRHGERITQRYWIAL</sequence>
<dbReference type="Proteomes" id="UP001597399">
    <property type="component" value="Unassembled WGS sequence"/>
</dbReference>
<name>A0ABW5S3E3_9BACL</name>
<accession>A0ABW5S3E3</accession>
<evidence type="ECO:0000259" key="1">
    <source>
        <dbReference type="PROSITE" id="PS51186"/>
    </source>
</evidence>
<dbReference type="InterPro" id="IPR000182">
    <property type="entry name" value="GNAT_dom"/>
</dbReference>
<dbReference type="CDD" id="cd04301">
    <property type="entry name" value="NAT_SF"/>
    <property type="match status" value="1"/>
</dbReference>
<comment type="caution">
    <text evidence="2">The sequence shown here is derived from an EMBL/GenBank/DDBJ whole genome shotgun (WGS) entry which is preliminary data.</text>
</comment>
<keyword evidence="3" id="KW-1185">Reference proteome</keyword>
<proteinExistence type="predicted"/>
<dbReference type="PROSITE" id="PS51186">
    <property type="entry name" value="GNAT"/>
    <property type="match status" value="1"/>
</dbReference>
<evidence type="ECO:0000313" key="2">
    <source>
        <dbReference type="EMBL" id="MFD2694301.1"/>
    </source>
</evidence>
<organism evidence="2 3">
    <name type="scientific">Sporolactobacillus shoreicorticis</name>
    <dbReference type="NCBI Taxonomy" id="1923877"/>
    <lineage>
        <taxon>Bacteria</taxon>
        <taxon>Bacillati</taxon>
        <taxon>Bacillota</taxon>
        <taxon>Bacilli</taxon>
        <taxon>Bacillales</taxon>
        <taxon>Sporolactobacillaceae</taxon>
        <taxon>Sporolactobacillus</taxon>
    </lineage>
</organism>
<dbReference type="InterPro" id="IPR016181">
    <property type="entry name" value="Acyl_CoA_acyltransferase"/>
</dbReference>
<dbReference type="EMBL" id="JBHUMQ010000026">
    <property type="protein sequence ID" value="MFD2694301.1"/>
    <property type="molecule type" value="Genomic_DNA"/>
</dbReference>
<dbReference type="PANTHER" id="PTHR39173:SF1">
    <property type="entry name" value="ACETYLTRANSFERASE"/>
    <property type="match status" value="1"/>
</dbReference>
<dbReference type="SUPFAM" id="SSF55729">
    <property type="entry name" value="Acyl-CoA N-acyltransferases (Nat)"/>
    <property type="match status" value="1"/>
</dbReference>
<dbReference type="Gene3D" id="3.40.630.30">
    <property type="match status" value="1"/>
</dbReference>
<reference evidence="3" key="1">
    <citation type="journal article" date="2019" name="Int. J. Syst. Evol. Microbiol.">
        <title>The Global Catalogue of Microorganisms (GCM) 10K type strain sequencing project: providing services to taxonomists for standard genome sequencing and annotation.</title>
        <authorList>
            <consortium name="The Broad Institute Genomics Platform"/>
            <consortium name="The Broad Institute Genome Sequencing Center for Infectious Disease"/>
            <person name="Wu L."/>
            <person name="Ma J."/>
        </authorList>
    </citation>
    <scope>NUCLEOTIDE SEQUENCE [LARGE SCALE GENOMIC DNA]</scope>
    <source>
        <strain evidence="3">TISTR 2466</strain>
    </source>
</reference>
<evidence type="ECO:0000313" key="3">
    <source>
        <dbReference type="Proteomes" id="UP001597399"/>
    </source>
</evidence>
<dbReference type="RefSeq" id="WP_253057848.1">
    <property type="nucleotide sequence ID" value="NZ_JAMXWM010000001.1"/>
</dbReference>
<feature type="domain" description="N-acetyltransferase" evidence="1">
    <location>
        <begin position="27"/>
        <end position="170"/>
    </location>
</feature>
<gene>
    <name evidence="2" type="ORF">ACFSUE_11785</name>
</gene>